<feature type="transmembrane region" description="Helical" evidence="1">
    <location>
        <begin position="173"/>
        <end position="199"/>
    </location>
</feature>
<sequence>MTRTWHALTAVVGLVALVGQTIVSARRGDDLVNLFSYFTIESNILVVVTCTLLALRPDRGGRAFGMLRLASLTGITVTGVVYATVLAGNVDLSGAEWWFDKAFHYVVPLLTVVGFVVLRPRTRLTWSALGGLTFPVLWLAYTLTRAGVVRPTFSLTPTTTAPVPYGFLDAGELGAGTVAVTCVVLTLVFVALGSAAVAWSRRG</sequence>
<dbReference type="Proteomes" id="UP000067689">
    <property type="component" value="Chromosome"/>
</dbReference>
<dbReference type="STRING" id="2041.AERYTH_16830"/>
<name>A0A0U4BMF0_9ACTN</name>
<dbReference type="InterPro" id="IPR049713">
    <property type="entry name" value="Pr6Pr-like"/>
</dbReference>
<dbReference type="KEGG" id="aer:AERYTH_16830"/>
<dbReference type="NCBIfam" id="NF038065">
    <property type="entry name" value="Pr6Pr"/>
    <property type="match status" value="1"/>
</dbReference>
<dbReference type="OrthoDB" id="9809977at2"/>
<accession>A0A0U4BMF0</accession>
<keyword evidence="1" id="KW-1133">Transmembrane helix</keyword>
<feature type="transmembrane region" description="Helical" evidence="1">
    <location>
        <begin position="67"/>
        <end position="90"/>
    </location>
</feature>
<organism evidence="3 4">
    <name type="scientific">Aeromicrobium erythreum</name>
    <dbReference type="NCBI Taxonomy" id="2041"/>
    <lineage>
        <taxon>Bacteria</taxon>
        <taxon>Bacillati</taxon>
        <taxon>Actinomycetota</taxon>
        <taxon>Actinomycetes</taxon>
        <taxon>Propionibacteriales</taxon>
        <taxon>Nocardioidaceae</taxon>
        <taxon>Aeromicrobium</taxon>
    </lineage>
</organism>
<evidence type="ECO:0000256" key="1">
    <source>
        <dbReference type="SAM" id="Phobius"/>
    </source>
</evidence>
<evidence type="ECO:0000259" key="2">
    <source>
        <dbReference type="PROSITE" id="PS50835"/>
    </source>
</evidence>
<dbReference type="PATRIC" id="fig|2041.4.peg.3521"/>
<keyword evidence="4" id="KW-1185">Reference proteome</keyword>
<keyword evidence="1" id="KW-0812">Transmembrane</keyword>
<proteinExistence type="predicted"/>
<evidence type="ECO:0000313" key="3">
    <source>
        <dbReference type="EMBL" id="ALX06241.1"/>
    </source>
</evidence>
<dbReference type="PROSITE" id="PS50835">
    <property type="entry name" value="IG_LIKE"/>
    <property type="match status" value="1"/>
</dbReference>
<feature type="transmembrane region" description="Helical" evidence="1">
    <location>
        <begin position="35"/>
        <end position="55"/>
    </location>
</feature>
<dbReference type="InterPro" id="IPR007110">
    <property type="entry name" value="Ig-like_dom"/>
</dbReference>
<feature type="transmembrane region" description="Helical" evidence="1">
    <location>
        <begin position="102"/>
        <end position="118"/>
    </location>
</feature>
<dbReference type="EMBL" id="CP011502">
    <property type="protein sequence ID" value="ALX06241.1"/>
    <property type="molecule type" value="Genomic_DNA"/>
</dbReference>
<feature type="transmembrane region" description="Helical" evidence="1">
    <location>
        <begin position="125"/>
        <end position="144"/>
    </location>
</feature>
<dbReference type="RefSeq" id="WP_067860978.1">
    <property type="nucleotide sequence ID" value="NZ_CP011502.1"/>
</dbReference>
<evidence type="ECO:0000313" key="4">
    <source>
        <dbReference type="Proteomes" id="UP000067689"/>
    </source>
</evidence>
<reference evidence="3 4" key="1">
    <citation type="journal article" date="1991" name="Int. J. Syst. Bacteriol.">
        <title>Description of the erythromycin-producing bacterium Arthrobacter sp. strain NRRL B-3381 as Aeromicrobium erythreum gen. nov., sp. nov.</title>
        <authorList>
            <person name="Miller E.S."/>
            <person name="Woese C.R."/>
            <person name="Brenner S."/>
        </authorList>
    </citation>
    <scope>NUCLEOTIDE SEQUENCE [LARGE SCALE GENOMIC DNA]</scope>
    <source>
        <strain evidence="3 4">AR18</strain>
    </source>
</reference>
<keyword evidence="1" id="KW-0472">Membrane</keyword>
<feature type="domain" description="Ig-like" evidence="2">
    <location>
        <begin position="151"/>
        <end position="203"/>
    </location>
</feature>
<gene>
    <name evidence="3" type="ORF">AERYTH_16830</name>
</gene>
<dbReference type="AlphaFoldDB" id="A0A0U4BMF0"/>
<protein>
    <recommendedName>
        <fullName evidence="2">Ig-like domain-containing protein</fullName>
    </recommendedName>
</protein>